<dbReference type="PANTHER" id="PTHR45527:SF1">
    <property type="entry name" value="FATTY ACID SYNTHASE"/>
    <property type="match status" value="1"/>
</dbReference>
<dbReference type="eggNOG" id="COG1020">
    <property type="taxonomic scope" value="Bacteria"/>
</dbReference>
<dbReference type="Proteomes" id="UP000013940">
    <property type="component" value="Chromosome"/>
</dbReference>
<dbReference type="Pfam" id="PF00501">
    <property type="entry name" value="AMP-binding"/>
    <property type="match status" value="1"/>
</dbReference>
<dbReference type="InterPro" id="IPR045851">
    <property type="entry name" value="AMP-bd_C_sf"/>
</dbReference>
<dbReference type="KEGG" id="pprc:PFLCHA0_c28500"/>
<dbReference type="NCBIfam" id="TIGR01733">
    <property type="entry name" value="AA-adenyl-dom"/>
    <property type="match status" value="1"/>
</dbReference>
<name>A0A2C9ELU0_PSEPH</name>
<dbReference type="Pfam" id="PF13193">
    <property type="entry name" value="AMP-binding_C"/>
    <property type="match status" value="1"/>
</dbReference>
<reference evidence="4" key="1">
    <citation type="journal article" date="2014" name="Genome Announc.">
        <title>Full-genome sequence of the plant growth-promoting bacterium Pseudomonas protegens CHA0.</title>
        <authorList>
            <person name="Jousset A."/>
            <person name="Schuldes J."/>
            <person name="Keel C."/>
            <person name="Maurhofer M."/>
            <person name="Daniel R."/>
            <person name="Scheu S."/>
            <person name="Thuermer A."/>
        </authorList>
    </citation>
    <scope>NUCLEOTIDE SEQUENCE [LARGE SCALE GENOMIC DNA]</scope>
    <source>
        <strain evidence="4">DSM 19095 / LMG 27888 / CFBP 6595 / CHA0</strain>
    </source>
</reference>
<proteinExistence type="predicted"/>
<dbReference type="InterPro" id="IPR020845">
    <property type="entry name" value="AMP-binding_CS"/>
</dbReference>
<protein>
    <submittedName>
        <fullName evidence="3">Tyrocidine synthase 3</fullName>
    </submittedName>
</protein>
<dbReference type="PROSITE" id="PS00455">
    <property type="entry name" value="AMP_BINDING"/>
    <property type="match status" value="1"/>
</dbReference>
<dbReference type="InterPro" id="IPR025110">
    <property type="entry name" value="AMP-bd_C"/>
</dbReference>
<dbReference type="HOGENOM" id="CLU_000022_2_12_6"/>
<dbReference type="AlphaFoldDB" id="A0A2C9ELU0"/>
<evidence type="ECO:0000313" key="4">
    <source>
        <dbReference type="Proteomes" id="UP000013940"/>
    </source>
</evidence>
<dbReference type="InterPro" id="IPR042099">
    <property type="entry name" value="ANL_N_sf"/>
</dbReference>
<dbReference type="GeneID" id="57475843"/>
<gene>
    <name evidence="3" type="primary">tycC2</name>
    <name evidence="3" type="ORF">PFLCHA0_c28500</name>
</gene>
<dbReference type="Gene3D" id="3.30.300.30">
    <property type="match status" value="1"/>
</dbReference>
<dbReference type="PRINTS" id="PR00154">
    <property type="entry name" value="AMPBINDING"/>
</dbReference>
<dbReference type="PANTHER" id="PTHR45527">
    <property type="entry name" value="NONRIBOSOMAL PEPTIDE SYNTHETASE"/>
    <property type="match status" value="1"/>
</dbReference>
<evidence type="ECO:0000259" key="1">
    <source>
        <dbReference type="Pfam" id="PF00501"/>
    </source>
</evidence>
<evidence type="ECO:0000259" key="2">
    <source>
        <dbReference type="Pfam" id="PF13193"/>
    </source>
</evidence>
<dbReference type="InterPro" id="IPR020459">
    <property type="entry name" value="AMP-binding"/>
</dbReference>
<dbReference type="EMBL" id="CP003190">
    <property type="protein sequence ID" value="AGL84620.1"/>
    <property type="molecule type" value="Genomic_DNA"/>
</dbReference>
<dbReference type="GO" id="GO:0043041">
    <property type="term" value="P:amino acid activation for nonribosomal peptide biosynthetic process"/>
    <property type="evidence" value="ECO:0007669"/>
    <property type="project" value="TreeGrafter"/>
</dbReference>
<feature type="domain" description="AMP-dependent synthetase/ligase" evidence="1">
    <location>
        <begin position="11"/>
        <end position="368"/>
    </location>
</feature>
<dbReference type="GO" id="GO:0031177">
    <property type="term" value="F:phosphopantetheine binding"/>
    <property type="evidence" value="ECO:0007669"/>
    <property type="project" value="TreeGrafter"/>
</dbReference>
<evidence type="ECO:0000313" key="3">
    <source>
        <dbReference type="EMBL" id="AGL84620.1"/>
    </source>
</evidence>
<dbReference type="RefSeq" id="WP_015635460.1">
    <property type="nucleotide sequence ID" value="NC_021237.1"/>
</dbReference>
<organism evidence="3 4">
    <name type="scientific">Pseudomonas protegens (strain DSM 19095 / LMG 27888 / CFBP 6595 / CHA0)</name>
    <dbReference type="NCBI Taxonomy" id="1124983"/>
    <lineage>
        <taxon>Bacteria</taxon>
        <taxon>Pseudomonadati</taxon>
        <taxon>Pseudomonadota</taxon>
        <taxon>Gammaproteobacteria</taxon>
        <taxon>Pseudomonadales</taxon>
        <taxon>Pseudomonadaceae</taxon>
        <taxon>Pseudomonas</taxon>
    </lineage>
</organism>
<dbReference type="InterPro" id="IPR010071">
    <property type="entry name" value="AA_adenyl_dom"/>
</dbReference>
<dbReference type="Gene3D" id="3.40.50.12780">
    <property type="entry name" value="N-terminal domain of ligase-like"/>
    <property type="match status" value="1"/>
</dbReference>
<dbReference type="GO" id="GO:0044550">
    <property type="term" value="P:secondary metabolite biosynthetic process"/>
    <property type="evidence" value="ECO:0007669"/>
    <property type="project" value="TreeGrafter"/>
</dbReference>
<dbReference type="SUPFAM" id="SSF56801">
    <property type="entry name" value="Acetyl-CoA synthetase-like"/>
    <property type="match status" value="1"/>
</dbReference>
<sequence length="498" mass="54624">MKLLHERMMHSLARYPRQTAVVDEQDALSYEALELRTREFVAMLCALGVGQGQRILLWAHKSVDLVAVMQAALRLGVVYVPVDPLSPVSRLEKIAGDSQAVLVLCTAARLEELAGSALAQVRSVVLDDPASAGYWRNIDTGSSVVPTLRIQPDDLAYILYTSGSTGVPKGVALSHGNALAFVDWACERYCFQPGERFANHAPLHFDLSVLDIYCALNVGATVCLVPESIAFSPRLLTDFIRQHEISIWYSVPSVLMMMMQDGDLLSDIQDTLRVLLFAGEPFPIKHLRDLRAAYADVRLANLFGPTETNVCTAFEVGAIDPERVLPVPIGTAASGNQVWAQKPDGSRCAVGEEGELVVQGPTVMLGYFAKPAQEGPYKTGDMVRQRPDGNYEYLGRRDDMLKVRGNRIERGEVEAALLAHPQVSEAAVLVVGEGMNAQLWGVLVAHTRDALSLIDLKRHCAQRLPRYMIIDKVLCLDALPRNANGKVDRFALARQVEG</sequence>
<dbReference type="GO" id="GO:0005737">
    <property type="term" value="C:cytoplasm"/>
    <property type="evidence" value="ECO:0007669"/>
    <property type="project" value="TreeGrafter"/>
</dbReference>
<feature type="domain" description="AMP-binding enzyme C-terminal" evidence="2">
    <location>
        <begin position="412"/>
        <end position="486"/>
    </location>
</feature>
<dbReference type="InterPro" id="IPR000873">
    <property type="entry name" value="AMP-dep_synth/lig_dom"/>
</dbReference>
<accession>A0A2C9ELU0</accession>